<protein>
    <submittedName>
        <fullName evidence="2">Uncharacterized protein</fullName>
    </submittedName>
</protein>
<accession>A0A1H7GZR3</accession>
<proteinExistence type="predicted"/>
<evidence type="ECO:0000313" key="3">
    <source>
        <dbReference type="Proteomes" id="UP000186015"/>
    </source>
</evidence>
<evidence type="ECO:0000256" key="1">
    <source>
        <dbReference type="SAM" id="MobiDB-lite"/>
    </source>
</evidence>
<organism evidence="2 3">
    <name type="scientific">Ruminococcus albus</name>
    <dbReference type="NCBI Taxonomy" id="1264"/>
    <lineage>
        <taxon>Bacteria</taxon>
        <taxon>Bacillati</taxon>
        <taxon>Bacillota</taxon>
        <taxon>Clostridia</taxon>
        <taxon>Eubacteriales</taxon>
        <taxon>Oscillospiraceae</taxon>
        <taxon>Ruminococcus</taxon>
    </lineage>
</organism>
<evidence type="ECO:0000313" key="2">
    <source>
        <dbReference type="EMBL" id="SEK41375.1"/>
    </source>
</evidence>
<feature type="compositionally biased region" description="Basic and acidic residues" evidence="1">
    <location>
        <begin position="132"/>
        <end position="141"/>
    </location>
</feature>
<dbReference type="AlphaFoldDB" id="A0A1H7GZR3"/>
<name>A0A1H7GZR3_RUMAL</name>
<feature type="compositionally biased region" description="Acidic residues" evidence="1">
    <location>
        <begin position="142"/>
        <end position="154"/>
    </location>
</feature>
<dbReference type="Proteomes" id="UP000186015">
    <property type="component" value="Unassembled WGS sequence"/>
</dbReference>
<dbReference type="RefSeq" id="WP_074829618.1">
    <property type="nucleotide sequence ID" value="NZ_FOAT01000002.1"/>
</dbReference>
<sequence>MPRKITTKEWKNRRDFNAWKIELDDYSMSDIHAKYDEAVAVLKKREEQRIGVLKDTLWKAMVQFVGVNITPDELEDAVGKIMNSKFNEDIIFELMAREEQRVKEIEAEEAARLEELRGKHVKLVNNLSKAKSNAEKAKKAEEEDSDDNENEDFTAEGSAASVSEDDTEEYLTDPVELDSKPEDIITEDPET</sequence>
<gene>
    <name evidence="2" type="ORF">SAMN05216469_102257</name>
</gene>
<reference evidence="2 3" key="1">
    <citation type="submission" date="2016-10" db="EMBL/GenBank/DDBJ databases">
        <authorList>
            <person name="de Groot N.N."/>
        </authorList>
    </citation>
    <scope>NUCLEOTIDE SEQUENCE [LARGE SCALE GENOMIC DNA]</scope>
    <source>
        <strain evidence="2 3">KH2T6</strain>
    </source>
</reference>
<feature type="region of interest" description="Disordered" evidence="1">
    <location>
        <begin position="131"/>
        <end position="191"/>
    </location>
</feature>
<dbReference type="EMBL" id="FOAT01000002">
    <property type="protein sequence ID" value="SEK41375.1"/>
    <property type="molecule type" value="Genomic_DNA"/>
</dbReference>